<reference evidence="2 3" key="1">
    <citation type="submission" date="2020-04" db="EMBL/GenBank/DDBJ databases">
        <title>Perkinsus olseni comparative genomics.</title>
        <authorList>
            <person name="Bogema D.R."/>
        </authorList>
    </citation>
    <scope>NUCLEOTIDE SEQUENCE [LARGE SCALE GENOMIC DNA]</scope>
    <source>
        <strain evidence="2">ATCC PRA-205</strain>
    </source>
</reference>
<protein>
    <submittedName>
        <fullName evidence="2">Uncharacterized protein</fullName>
    </submittedName>
</protein>
<proteinExistence type="predicted"/>
<evidence type="ECO:0000313" key="3">
    <source>
        <dbReference type="Proteomes" id="UP000574390"/>
    </source>
</evidence>
<accession>A0A7J6QY62</accession>
<dbReference type="Proteomes" id="UP000574390">
    <property type="component" value="Unassembled WGS sequence"/>
</dbReference>
<dbReference type="AlphaFoldDB" id="A0A7J6QY62"/>
<dbReference type="EMBL" id="JABANM010026856">
    <property type="protein sequence ID" value="KAF4712290.1"/>
    <property type="molecule type" value="Genomic_DNA"/>
</dbReference>
<feature type="compositionally biased region" description="Basic and acidic residues" evidence="1">
    <location>
        <begin position="113"/>
        <end position="124"/>
    </location>
</feature>
<feature type="non-terminal residue" evidence="2">
    <location>
        <position position="141"/>
    </location>
</feature>
<feature type="region of interest" description="Disordered" evidence="1">
    <location>
        <begin position="61"/>
        <end position="141"/>
    </location>
</feature>
<feature type="non-terminal residue" evidence="2">
    <location>
        <position position="1"/>
    </location>
</feature>
<comment type="caution">
    <text evidence="2">The sequence shown here is derived from an EMBL/GenBank/DDBJ whole genome shotgun (WGS) entry which is preliminary data.</text>
</comment>
<name>A0A7J6QY62_PEROL</name>
<evidence type="ECO:0000313" key="2">
    <source>
        <dbReference type="EMBL" id="KAF4712290.1"/>
    </source>
</evidence>
<sequence>LHPGGLLFLGSSVCHEVKVGAQTSPDGVPDDPLIDSRACPNSARRAAAQWCMWYRREEGEAGAFPPASPDTRPLEAAVSHNTRPSGAASRNVRPSGAASRNVRPSGVASRNVRPLEKASRDTRPPRAVASRNIRPSEEADD</sequence>
<organism evidence="2 3">
    <name type="scientific">Perkinsus olseni</name>
    <name type="common">Perkinsus atlanticus</name>
    <dbReference type="NCBI Taxonomy" id="32597"/>
    <lineage>
        <taxon>Eukaryota</taxon>
        <taxon>Sar</taxon>
        <taxon>Alveolata</taxon>
        <taxon>Perkinsozoa</taxon>
        <taxon>Perkinsea</taxon>
        <taxon>Perkinsida</taxon>
        <taxon>Perkinsidae</taxon>
        <taxon>Perkinsus</taxon>
    </lineage>
</organism>
<gene>
    <name evidence="2" type="ORF">FOZ62_020483</name>
</gene>
<evidence type="ECO:0000256" key="1">
    <source>
        <dbReference type="SAM" id="MobiDB-lite"/>
    </source>
</evidence>